<dbReference type="Proteomes" id="UP000092461">
    <property type="component" value="Unassembled WGS sequence"/>
</dbReference>
<dbReference type="EMBL" id="AJWK01026805">
    <property type="status" value="NOT_ANNOTATED_CDS"/>
    <property type="molecule type" value="Genomic_DNA"/>
</dbReference>
<protein>
    <submittedName>
        <fullName evidence="1">Uncharacterized protein</fullName>
    </submittedName>
</protein>
<evidence type="ECO:0000313" key="2">
    <source>
        <dbReference type="Proteomes" id="UP000092461"/>
    </source>
</evidence>
<keyword evidence="2" id="KW-1185">Reference proteome</keyword>
<dbReference type="EMBL" id="AJWK01026806">
    <property type="status" value="NOT_ANNOTATED_CDS"/>
    <property type="molecule type" value="Genomic_DNA"/>
</dbReference>
<name>A0A1B0CSZ5_LUTLO</name>
<accession>A0A1B0CSZ5</accession>
<proteinExistence type="predicted"/>
<dbReference type="VEuPathDB" id="VectorBase:LLOJ007994"/>
<dbReference type="EMBL" id="AJWK01026804">
    <property type="status" value="NOT_ANNOTATED_CDS"/>
    <property type="molecule type" value="Genomic_DNA"/>
</dbReference>
<evidence type="ECO:0000313" key="1">
    <source>
        <dbReference type="EnsemblMetazoa" id="LLOJ007994-PA"/>
    </source>
</evidence>
<dbReference type="AlphaFoldDB" id="A0A1B0CSZ5"/>
<dbReference type="EnsemblMetazoa" id="LLOJ007994-RA">
    <property type="protein sequence ID" value="LLOJ007994-PA"/>
    <property type="gene ID" value="LLOJ007994"/>
</dbReference>
<sequence length="93" mass="11099">MSFHEARGQRQTAHQQFDFVSFLSTSLFFWWNGRGHSVTHRRRVTPPHPQRIGKSNFSAFRSFGFECAKRCRKLVGLRLWESSCWRRRRLGSI</sequence>
<dbReference type="EMBL" id="AJWK01026803">
    <property type="status" value="NOT_ANNOTATED_CDS"/>
    <property type="molecule type" value="Genomic_DNA"/>
</dbReference>
<reference evidence="1" key="1">
    <citation type="submission" date="2020-05" db="UniProtKB">
        <authorList>
            <consortium name="EnsemblMetazoa"/>
        </authorList>
    </citation>
    <scope>IDENTIFICATION</scope>
    <source>
        <strain evidence="1">Jacobina</strain>
    </source>
</reference>
<organism evidence="1 2">
    <name type="scientific">Lutzomyia longipalpis</name>
    <name type="common">Sand fly</name>
    <dbReference type="NCBI Taxonomy" id="7200"/>
    <lineage>
        <taxon>Eukaryota</taxon>
        <taxon>Metazoa</taxon>
        <taxon>Ecdysozoa</taxon>
        <taxon>Arthropoda</taxon>
        <taxon>Hexapoda</taxon>
        <taxon>Insecta</taxon>
        <taxon>Pterygota</taxon>
        <taxon>Neoptera</taxon>
        <taxon>Endopterygota</taxon>
        <taxon>Diptera</taxon>
        <taxon>Nematocera</taxon>
        <taxon>Psychodoidea</taxon>
        <taxon>Psychodidae</taxon>
        <taxon>Lutzomyia</taxon>
        <taxon>Lutzomyia</taxon>
    </lineage>
</organism>